<dbReference type="InterPro" id="IPR050090">
    <property type="entry name" value="Tyrosine_recombinase_XerCD"/>
</dbReference>
<dbReference type="GO" id="GO:0005737">
    <property type="term" value="C:cytoplasm"/>
    <property type="evidence" value="ECO:0007669"/>
    <property type="project" value="UniProtKB-SubCell"/>
</dbReference>
<evidence type="ECO:0000256" key="10">
    <source>
        <dbReference type="ARBA" id="ARBA00023306"/>
    </source>
</evidence>
<dbReference type="GO" id="GO:0009037">
    <property type="term" value="F:tyrosine-based site-specific recombinase activity"/>
    <property type="evidence" value="ECO:0007669"/>
    <property type="project" value="UniProtKB-UniRule"/>
</dbReference>
<feature type="active site" description="O-(3'-phospho-DNA)-tyrosine intermediate" evidence="11">
    <location>
        <position position="277"/>
    </location>
</feature>
<feature type="active site" evidence="11">
    <location>
        <position position="146"/>
    </location>
</feature>
<comment type="similarity">
    <text evidence="2 11">Belongs to the 'phage' integrase family. XerD subfamily.</text>
</comment>
<dbReference type="GeneID" id="95375420"/>
<dbReference type="InterPro" id="IPR002104">
    <property type="entry name" value="Integrase_catalytic"/>
</dbReference>
<evidence type="ECO:0000313" key="15">
    <source>
        <dbReference type="EMBL" id="QAV18245.1"/>
    </source>
</evidence>
<dbReference type="InterPro" id="IPR011010">
    <property type="entry name" value="DNA_brk_join_enz"/>
</dbReference>
<dbReference type="NCBIfam" id="TIGR02225">
    <property type="entry name" value="recomb_XerD"/>
    <property type="match status" value="1"/>
</dbReference>
<feature type="active site" evidence="11">
    <location>
        <position position="245"/>
    </location>
</feature>
<reference evidence="15 16" key="1">
    <citation type="submission" date="2018-01" db="EMBL/GenBank/DDBJ databases">
        <title>The whole genome sequencing and assembly of Paenibacillus chitinolyticus KCCM 41400 strain.</title>
        <authorList>
            <person name="Kim J.-Y."/>
            <person name="Park M.-K."/>
            <person name="Lee Y.-J."/>
            <person name="Yi H."/>
            <person name="Bahn Y.-S."/>
            <person name="Kim J.F."/>
            <person name="Lee D.-W."/>
        </authorList>
    </citation>
    <scope>NUCLEOTIDE SEQUENCE [LARGE SCALE GENOMIC DNA]</scope>
    <source>
        <strain evidence="15 16">KCCM 41400</strain>
    </source>
</reference>
<accession>A0A410WV37</accession>
<dbReference type="InterPro" id="IPR010998">
    <property type="entry name" value="Integrase_recombinase_N"/>
</dbReference>
<dbReference type="InterPro" id="IPR023009">
    <property type="entry name" value="Tyrosine_recombinase_XerC/XerD"/>
</dbReference>
<keyword evidence="8 11" id="KW-0238">DNA-binding</keyword>
<dbReference type="HAMAP" id="MF_01808">
    <property type="entry name" value="Recomb_XerC_XerD"/>
    <property type="match status" value="1"/>
</dbReference>
<dbReference type="PANTHER" id="PTHR30349:SF81">
    <property type="entry name" value="TYROSINE RECOMBINASE XERC"/>
    <property type="match status" value="1"/>
</dbReference>
<dbReference type="Pfam" id="PF00589">
    <property type="entry name" value="Phage_integrase"/>
    <property type="match status" value="1"/>
</dbReference>
<keyword evidence="10 11" id="KW-0131">Cell cycle</keyword>
<dbReference type="Pfam" id="PF02899">
    <property type="entry name" value="Phage_int_SAM_1"/>
    <property type="match status" value="1"/>
</dbReference>
<dbReference type="EMBL" id="JAMDMJ010000001">
    <property type="protein sequence ID" value="MCY9594509.1"/>
    <property type="molecule type" value="Genomic_DNA"/>
</dbReference>
<feature type="domain" description="Core-binding (CB)" evidence="13">
    <location>
        <begin position="1"/>
        <end position="85"/>
    </location>
</feature>
<reference evidence="14 17" key="2">
    <citation type="submission" date="2022-05" db="EMBL/GenBank/DDBJ databases">
        <title>Genome Sequencing of Bee-Associated Microbes.</title>
        <authorList>
            <person name="Dunlap C."/>
        </authorList>
    </citation>
    <scope>NUCLEOTIDE SEQUENCE [LARGE SCALE GENOMIC DNA]</scope>
    <source>
        <strain evidence="14 17">NRRL B-23120</strain>
    </source>
</reference>
<dbReference type="HAMAP" id="MF_01807">
    <property type="entry name" value="Recomb_XerD"/>
    <property type="match status" value="1"/>
</dbReference>
<keyword evidence="5 11" id="KW-0132">Cell division</keyword>
<comment type="subunit">
    <text evidence="11">Forms a cyclic heterotetrameric complex composed of two molecules of XerC and two molecules of XerD.</text>
</comment>
<dbReference type="Gene3D" id="1.10.150.130">
    <property type="match status" value="1"/>
</dbReference>
<evidence type="ECO:0000256" key="8">
    <source>
        <dbReference type="ARBA" id="ARBA00023125"/>
    </source>
</evidence>
<evidence type="ECO:0000256" key="9">
    <source>
        <dbReference type="ARBA" id="ARBA00023172"/>
    </source>
</evidence>
<dbReference type="Gene3D" id="1.10.443.10">
    <property type="entry name" value="Intergrase catalytic core"/>
    <property type="match status" value="1"/>
</dbReference>
<dbReference type="Proteomes" id="UP001527202">
    <property type="component" value="Unassembled WGS sequence"/>
</dbReference>
<evidence type="ECO:0000256" key="11">
    <source>
        <dbReference type="HAMAP-Rule" id="MF_01807"/>
    </source>
</evidence>
<dbReference type="RefSeq" id="WP_042228559.1">
    <property type="nucleotide sequence ID" value="NZ_BQWH01000008.1"/>
</dbReference>
<evidence type="ECO:0000259" key="12">
    <source>
        <dbReference type="PROSITE" id="PS51898"/>
    </source>
</evidence>
<dbReference type="OrthoDB" id="9801717at2"/>
<keyword evidence="9 11" id="KW-0233">DNA recombination</keyword>
<dbReference type="SUPFAM" id="SSF56349">
    <property type="entry name" value="DNA breaking-rejoining enzymes"/>
    <property type="match status" value="1"/>
</dbReference>
<keyword evidence="6 11" id="KW-0159">Chromosome partition</keyword>
<dbReference type="GO" id="GO:0006313">
    <property type="term" value="P:DNA transposition"/>
    <property type="evidence" value="ECO:0007669"/>
    <property type="project" value="UniProtKB-UniRule"/>
</dbReference>
<evidence type="ECO:0000256" key="6">
    <source>
        <dbReference type="ARBA" id="ARBA00022829"/>
    </source>
</evidence>
<comment type="function">
    <text evidence="11">Site-specific tyrosine recombinase, which acts by catalyzing the cutting and rejoining of the recombining DNA molecules. The XerC-XerD complex is essential to convert dimers of the bacterial chromosome into monomers to permit their segregation at cell division. It also contributes to the segregational stability of plasmids.</text>
</comment>
<dbReference type="InterPro" id="IPR044068">
    <property type="entry name" value="CB"/>
</dbReference>
<comment type="caution">
    <text evidence="11">Lacks conserved residue(s) required for the propagation of feature annotation.</text>
</comment>
<evidence type="ECO:0000256" key="4">
    <source>
        <dbReference type="ARBA" id="ARBA00022490"/>
    </source>
</evidence>
<dbReference type="GO" id="GO:0051301">
    <property type="term" value="P:cell division"/>
    <property type="evidence" value="ECO:0007669"/>
    <property type="project" value="UniProtKB-KW"/>
</dbReference>
<keyword evidence="4 11" id="KW-0963">Cytoplasm</keyword>
<dbReference type="GO" id="GO:0003677">
    <property type="term" value="F:DNA binding"/>
    <property type="evidence" value="ECO:0007669"/>
    <property type="project" value="UniProtKB-UniRule"/>
</dbReference>
<organism evidence="15 16">
    <name type="scientific">Paenibacillus chitinolyticus</name>
    <dbReference type="NCBI Taxonomy" id="79263"/>
    <lineage>
        <taxon>Bacteria</taxon>
        <taxon>Bacillati</taxon>
        <taxon>Bacillota</taxon>
        <taxon>Bacilli</taxon>
        <taxon>Bacillales</taxon>
        <taxon>Paenibacillaceae</taxon>
        <taxon>Paenibacillus</taxon>
    </lineage>
</organism>
<dbReference type="CDD" id="cd00798">
    <property type="entry name" value="INT_XerDC_C"/>
    <property type="match status" value="1"/>
</dbReference>
<evidence type="ECO:0000259" key="13">
    <source>
        <dbReference type="PROSITE" id="PS51900"/>
    </source>
</evidence>
<name>A0A410WV37_9BACL</name>
<evidence type="ECO:0000256" key="5">
    <source>
        <dbReference type="ARBA" id="ARBA00022618"/>
    </source>
</evidence>
<evidence type="ECO:0000256" key="1">
    <source>
        <dbReference type="ARBA" id="ARBA00004496"/>
    </source>
</evidence>
<evidence type="ECO:0000313" key="17">
    <source>
        <dbReference type="Proteomes" id="UP001527202"/>
    </source>
</evidence>
<feature type="active site" evidence="11">
    <location>
        <position position="242"/>
    </location>
</feature>
<dbReference type="KEGG" id="pchi:PC41400_11435"/>
<dbReference type="EMBL" id="CP026520">
    <property type="protein sequence ID" value="QAV18245.1"/>
    <property type="molecule type" value="Genomic_DNA"/>
</dbReference>
<dbReference type="InterPro" id="IPR011932">
    <property type="entry name" value="Recomb_XerD"/>
</dbReference>
<keyword evidence="7 11" id="KW-0229">DNA integration</keyword>
<dbReference type="PROSITE" id="PS51900">
    <property type="entry name" value="CB"/>
    <property type="match status" value="1"/>
</dbReference>
<protein>
    <recommendedName>
        <fullName evidence="3 11">Tyrosine recombinase XerD</fullName>
    </recommendedName>
</protein>
<evidence type="ECO:0000256" key="7">
    <source>
        <dbReference type="ARBA" id="ARBA00022908"/>
    </source>
</evidence>
<proteinExistence type="inferred from homology"/>
<dbReference type="PROSITE" id="PS51898">
    <property type="entry name" value="TYR_RECOMBINASE"/>
    <property type="match status" value="1"/>
</dbReference>
<dbReference type="InterPro" id="IPR013762">
    <property type="entry name" value="Integrase-like_cat_sf"/>
</dbReference>
<sequence>MREDLEVFMDYLEHEKGLSRNTLESYARDLQQYIEFLEQQNIRTLGETSKVHVVSYISRLKQLGRATATQSRTLVSIRSLYGYMIRCGRMDFDPTRDIENPKQEKKLPQVLTMDEMERLLAAPQTDTSNGIRDKAMLEVLYATGIRVSELISLDVGDVNTSLGFVRCVGSGAKERIIPLGSMAAKVVDEYVSASRPQLMKAHKPETALFVNHLGTRMTRQGFWKMLKRYAADAEVDKDITPHTLRHSFATHLLENGADLRSVQEMLGHADLSTTQVYTHVTKSKMKEVYDRTHPRAKMT</sequence>
<dbReference type="PANTHER" id="PTHR30349">
    <property type="entry name" value="PHAGE INTEGRASE-RELATED"/>
    <property type="match status" value="1"/>
</dbReference>
<dbReference type="NCBIfam" id="NF040815">
    <property type="entry name" value="recomb_XerA_Arch"/>
    <property type="match status" value="1"/>
</dbReference>
<dbReference type="InterPro" id="IPR004107">
    <property type="entry name" value="Integrase_SAM-like_N"/>
</dbReference>
<evidence type="ECO:0000313" key="16">
    <source>
        <dbReference type="Proteomes" id="UP000288943"/>
    </source>
</evidence>
<gene>
    <name evidence="11 15" type="primary">xerD</name>
    <name evidence="14" type="ORF">M5X16_01785</name>
    <name evidence="15" type="ORF">PC41400_11435</name>
</gene>
<evidence type="ECO:0000256" key="2">
    <source>
        <dbReference type="ARBA" id="ARBA00010450"/>
    </source>
</evidence>
<evidence type="ECO:0000313" key="14">
    <source>
        <dbReference type="EMBL" id="MCY9594509.1"/>
    </source>
</evidence>
<dbReference type="Proteomes" id="UP000288943">
    <property type="component" value="Chromosome"/>
</dbReference>
<dbReference type="GO" id="GO:0007059">
    <property type="term" value="P:chromosome segregation"/>
    <property type="evidence" value="ECO:0007669"/>
    <property type="project" value="UniProtKB-UniRule"/>
</dbReference>
<keyword evidence="17" id="KW-1185">Reference proteome</keyword>
<feature type="domain" description="Tyr recombinase" evidence="12">
    <location>
        <begin position="106"/>
        <end position="290"/>
    </location>
</feature>
<evidence type="ECO:0000256" key="3">
    <source>
        <dbReference type="ARBA" id="ARBA00015810"/>
    </source>
</evidence>
<dbReference type="AlphaFoldDB" id="A0A410WV37"/>
<dbReference type="NCBIfam" id="NF001399">
    <property type="entry name" value="PRK00283.1"/>
    <property type="match status" value="1"/>
</dbReference>
<feature type="active site" evidence="11">
    <location>
        <position position="268"/>
    </location>
</feature>
<comment type="subcellular location">
    <subcellularLocation>
        <location evidence="1 11">Cytoplasm</location>
    </subcellularLocation>
</comment>